<evidence type="ECO:0000256" key="1">
    <source>
        <dbReference type="ARBA" id="ARBA00022468"/>
    </source>
</evidence>
<accession>A0A1Y2CB47</accession>
<name>A0A1Y2CB47_9FUNG</name>
<dbReference type="Gene3D" id="1.10.8.270">
    <property type="entry name" value="putative rabgap domain of human tbc1 domain family member 14 like domains"/>
    <property type="match status" value="1"/>
</dbReference>
<protein>
    <submittedName>
        <fullName evidence="3">RabGAP/TBC</fullName>
    </submittedName>
</protein>
<dbReference type="InterPro" id="IPR000195">
    <property type="entry name" value="Rab-GAP-TBC_dom"/>
</dbReference>
<reference evidence="3 4" key="1">
    <citation type="submission" date="2016-08" db="EMBL/GenBank/DDBJ databases">
        <title>A Parts List for Fungal Cellulosomes Revealed by Comparative Genomics.</title>
        <authorList>
            <consortium name="DOE Joint Genome Institute"/>
            <person name="Haitjema C.H."/>
            <person name="Gilmore S.P."/>
            <person name="Henske J.K."/>
            <person name="Solomon K.V."/>
            <person name="De Groot R."/>
            <person name="Kuo A."/>
            <person name="Mondo S.J."/>
            <person name="Salamov A.A."/>
            <person name="Labutti K."/>
            <person name="Zhao Z."/>
            <person name="Chiniquy J."/>
            <person name="Barry K."/>
            <person name="Brewer H.M."/>
            <person name="Purvine S.O."/>
            <person name="Wright A.T."/>
            <person name="Boxma B."/>
            <person name="Van Alen T."/>
            <person name="Hackstein J.H."/>
            <person name="Baker S.E."/>
            <person name="Grigoriev I.V."/>
            <person name="O'Malley M.A."/>
        </authorList>
    </citation>
    <scope>NUCLEOTIDE SEQUENCE [LARGE SCALE GENOMIC DNA]</scope>
    <source>
        <strain evidence="3 4">G1</strain>
    </source>
</reference>
<organism evidence="3 4">
    <name type="scientific">Neocallimastix californiae</name>
    <dbReference type="NCBI Taxonomy" id="1754190"/>
    <lineage>
        <taxon>Eukaryota</taxon>
        <taxon>Fungi</taxon>
        <taxon>Fungi incertae sedis</taxon>
        <taxon>Chytridiomycota</taxon>
        <taxon>Chytridiomycota incertae sedis</taxon>
        <taxon>Neocallimastigomycetes</taxon>
        <taxon>Neocallimastigales</taxon>
        <taxon>Neocallimastigaceae</taxon>
        <taxon>Neocallimastix</taxon>
    </lineage>
</organism>
<feature type="domain" description="Rab-GAP TBC" evidence="2">
    <location>
        <begin position="35"/>
        <end position="186"/>
    </location>
</feature>
<dbReference type="InterPro" id="IPR035969">
    <property type="entry name" value="Rab-GAP_TBC_sf"/>
</dbReference>
<evidence type="ECO:0000313" key="3">
    <source>
        <dbReference type="EMBL" id="ORY44248.1"/>
    </source>
</evidence>
<proteinExistence type="predicted"/>
<dbReference type="PANTHER" id="PTHR22957">
    <property type="entry name" value="TBC1 DOMAIN FAMILY MEMBER GTPASE-ACTIVATING PROTEIN"/>
    <property type="match status" value="1"/>
</dbReference>
<gene>
    <name evidence="3" type="ORF">LY90DRAFT_22083</name>
</gene>
<dbReference type="Proteomes" id="UP000193920">
    <property type="component" value="Unassembled WGS sequence"/>
</dbReference>
<dbReference type="EMBL" id="MCOG01000114">
    <property type="protein sequence ID" value="ORY44248.1"/>
    <property type="molecule type" value="Genomic_DNA"/>
</dbReference>
<evidence type="ECO:0000259" key="2">
    <source>
        <dbReference type="PROSITE" id="PS50086"/>
    </source>
</evidence>
<dbReference type="GO" id="GO:0005096">
    <property type="term" value="F:GTPase activator activity"/>
    <property type="evidence" value="ECO:0007669"/>
    <property type="project" value="UniProtKB-KW"/>
</dbReference>
<dbReference type="PROSITE" id="PS50086">
    <property type="entry name" value="TBC_RABGAP"/>
    <property type="match status" value="1"/>
</dbReference>
<dbReference type="SUPFAM" id="SSF47923">
    <property type="entry name" value="Ypt/Rab-GAP domain of gyp1p"/>
    <property type="match status" value="1"/>
</dbReference>
<dbReference type="FunFam" id="1.10.8.270:FF:000031">
    <property type="entry name" value="TBC1 domain family member 5"/>
    <property type="match status" value="1"/>
</dbReference>
<keyword evidence="4" id="KW-1185">Reference proteome</keyword>
<dbReference type="OrthoDB" id="27140at2759"/>
<comment type="caution">
    <text evidence="3">The sequence shown here is derived from an EMBL/GenBank/DDBJ whole genome shotgun (WGS) entry which is preliminary data.</text>
</comment>
<evidence type="ECO:0000313" key="4">
    <source>
        <dbReference type="Proteomes" id="UP000193920"/>
    </source>
</evidence>
<dbReference type="PANTHER" id="PTHR22957:SF337">
    <property type="entry name" value="TBC1 DOMAIN FAMILY MEMBER 5"/>
    <property type="match status" value="1"/>
</dbReference>
<dbReference type="STRING" id="1754190.A0A1Y2CB47"/>
<dbReference type="Pfam" id="PF00566">
    <property type="entry name" value="RabGAP-TBC"/>
    <property type="match status" value="1"/>
</dbReference>
<sequence>MEEREYEIKNKWDFIMKDPMLSISSIKKKAFDGLLAKEGLRSLCWKIFLDYLPNLETSTWQIEINKERQHYEDLKNKFIFDPNKANSEEINWNVNNPLSLSEESPWKQYFDNTELQKTIKQDVKRTFPDINFFRNDNIQTILCNILFIYCKLNKDISYRQGMHEILAPILLVVDNDKLDTSNSIIK</sequence>
<keyword evidence="1" id="KW-0343">GTPase activation</keyword>
<dbReference type="AlphaFoldDB" id="A0A1Y2CB47"/>